<dbReference type="PANTHER" id="PTHR46487">
    <property type="entry name" value="DNA REPAIR PROTEIN XRCC3"/>
    <property type="match status" value="1"/>
</dbReference>
<dbReference type="InterPro" id="IPR020588">
    <property type="entry name" value="RecA_ATP-bd"/>
</dbReference>
<feature type="domain" description="RecA family profile 1" evidence="1">
    <location>
        <begin position="14"/>
        <end position="91"/>
    </location>
</feature>
<name>A0ABP1AWJ7_9BRYO</name>
<accession>A0ABP1AWJ7</accession>
<evidence type="ECO:0000313" key="3">
    <source>
        <dbReference type="Proteomes" id="UP001497522"/>
    </source>
</evidence>
<dbReference type="PANTHER" id="PTHR46487:SF1">
    <property type="entry name" value="DNA REPAIR PROTEIN XRCC3"/>
    <property type="match status" value="1"/>
</dbReference>
<keyword evidence="3" id="KW-1185">Reference proteome</keyword>
<dbReference type="SUPFAM" id="SSF52540">
    <property type="entry name" value="P-loop containing nucleoside triphosphate hydrolases"/>
    <property type="match status" value="1"/>
</dbReference>
<evidence type="ECO:0000259" key="1">
    <source>
        <dbReference type="PROSITE" id="PS50162"/>
    </source>
</evidence>
<sequence length="356" mass="38655">MRGPGPVAVSQLRVQQKCGLGCPVLNALLSGGIPCGTVTELVGECGSGKTLLSLQLLLSVQAPDMRGGLQGRALCIYTEGRFPSHRLFELATFACGHADGLTTTCKGQANVEGESGIGKVLVEKRIWNGEHERGNVLGDRVLSRRENYQIGGRPECFPVDRAAGKENCFFGADGGNNRRVKRDCDRYSEENDGYFCGKRRLGGDSQRLPAQAAGRGSQPDGVAAKERLHCCLNARRLCEKVLVKEVQTIDELLHLLSNEILQLLRHRIPRQDCSMLHKFQGHVRHGSEVLEHCNSGGGEGLDGRRIQVVFAPHLPQDSCAFTVTRRGMQGVQLFGAGGMSFCSVTSHNSTPQNHDT</sequence>
<dbReference type="EMBL" id="OZ023717">
    <property type="protein sequence ID" value="CAK9866990.1"/>
    <property type="molecule type" value="Genomic_DNA"/>
</dbReference>
<evidence type="ECO:0000313" key="2">
    <source>
        <dbReference type="EMBL" id="CAK9866990.1"/>
    </source>
</evidence>
<reference evidence="2" key="1">
    <citation type="submission" date="2024-03" db="EMBL/GenBank/DDBJ databases">
        <authorList>
            <consortium name="ELIXIR-Norway"/>
            <consortium name="Elixir Norway"/>
        </authorList>
    </citation>
    <scope>NUCLEOTIDE SEQUENCE</scope>
</reference>
<gene>
    <name evidence="2" type="ORF">CSSPJE1EN2_LOCUS9985</name>
</gene>
<proteinExistence type="predicted"/>
<dbReference type="Pfam" id="PF08423">
    <property type="entry name" value="Rad51"/>
    <property type="match status" value="1"/>
</dbReference>
<dbReference type="InterPro" id="IPR013632">
    <property type="entry name" value="Rad51_C"/>
</dbReference>
<dbReference type="InterPro" id="IPR027417">
    <property type="entry name" value="P-loop_NTPase"/>
</dbReference>
<dbReference type="Proteomes" id="UP001497522">
    <property type="component" value="Chromosome 16"/>
</dbReference>
<organism evidence="2 3">
    <name type="scientific">Sphagnum jensenii</name>
    <dbReference type="NCBI Taxonomy" id="128206"/>
    <lineage>
        <taxon>Eukaryota</taxon>
        <taxon>Viridiplantae</taxon>
        <taxon>Streptophyta</taxon>
        <taxon>Embryophyta</taxon>
        <taxon>Bryophyta</taxon>
        <taxon>Sphagnophytina</taxon>
        <taxon>Sphagnopsida</taxon>
        <taxon>Sphagnales</taxon>
        <taxon>Sphagnaceae</taxon>
        <taxon>Sphagnum</taxon>
    </lineage>
</organism>
<dbReference type="PROSITE" id="PS50162">
    <property type="entry name" value="RECA_2"/>
    <property type="match status" value="1"/>
</dbReference>
<dbReference type="Gene3D" id="3.40.50.300">
    <property type="entry name" value="P-loop containing nucleotide triphosphate hydrolases"/>
    <property type="match status" value="1"/>
</dbReference>
<protein>
    <recommendedName>
        <fullName evidence="1">RecA family profile 1 domain-containing protein</fullName>
    </recommendedName>
</protein>